<keyword evidence="3" id="KW-1185">Reference proteome</keyword>
<name>A0AAE0K4G4_9PEZI</name>
<comment type="caution">
    <text evidence="2">The sequence shown here is derived from an EMBL/GenBank/DDBJ whole genome shotgun (WGS) entry which is preliminary data.</text>
</comment>
<gene>
    <name evidence="2" type="ORF">B0H63DRAFT_551804</name>
</gene>
<proteinExistence type="predicted"/>
<accession>A0AAE0K4G4</accession>
<dbReference type="SUPFAM" id="SSF51322">
    <property type="entry name" value="Cyanovirin-N"/>
    <property type="match status" value="1"/>
</dbReference>
<reference evidence="2" key="2">
    <citation type="submission" date="2023-06" db="EMBL/GenBank/DDBJ databases">
        <authorList>
            <consortium name="Lawrence Berkeley National Laboratory"/>
            <person name="Haridas S."/>
            <person name="Hensen N."/>
            <person name="Bonometti L."/>
            <person name="Westerberg I."/>
            <person name="Brannstrom I.O."/>
            <person name="Guillou S."/>
            <person name="Cros-Aarteil S."/>
            <person name="Calhoun S."/>
            <person name="Kuo A."/>
            <person name="Mondo S."/>
            <person name="Pangilinan J."/>
            <person name="Riley R."/>
            <person name="LaButti K."/>
            <person name="Andreopoulos B."/>
            <person name="Lipzen A."/>
            <person name="Chen C."/>
            <person name="Yanf M."/>
            <person name="Daum C."/>
            <person name="Ng V."/>
            <person name="Clum A."/>
            <person name="Steindorff A."/>
            <person name="Ohm R."/>
            <person name="Martin F."/>
            <person name="Silar P."/>
            <person name="Natvig D."/>
            <person name="Lalanne C."/>
            <person name="Gautier V."/>
            <person name="Ament-velasquez S.L."/>
            <person name="Kruys A."/>
            <person name="Hutchinson M.I."/>
            <person name="Powell A.J."/>
            <person name="Barry K."/>
            <person name="Miller A.N."/>
            <person name="Grigoriev I.V."/>
            <person name="Debuchy R."/>
            <person name="Gladieux P."/>
            <person name="Thoren M.H."/>
            <person name="Johannesson H."/>
        </authorList>
    </citation>
    <scope>NUCLEOTIDE SEQUENCE</scope>
    <source>
        <strain evidence="2">CBS 232.78</strain>
    </source>
</reference>
<sequence length="210" mass="22960">MVSFRPHIIVEFGQALLASAAVGVVPSSVPTGLSTIPIVTPSSVPDAAFHNVTGNSVTGYRPFLNDCGAGKFGMHFLDKQQYGNFYVACPDINNRWWSHIDLNKCLTNDNGNLRWVKDTKPTYDLPAGGAMSTCKNCVSRKEMPEIIECDCMNKAGENYVHSIFNLNMGLYIDESYAVSCANYDGGNIEGVVDCGPYEDRTGVCPQSLKW</sequence>
<dbReference type="AlphaFoldDB" id="A0AAE0K4G4"/>
<dbReference type="InterPro" id="IPR011058">
    <property type="entry name" value="Cyanovirin-N"/>
</dbReference>
<dbReference type="Gene3D" id="2.30.60.10">
    <property type="entry name" value="Cyanovirin-N"/>
    <property type="match status" value="1"/>
</dbReference>
<evidence type="ECO:0000259" key="1">
    <source>
        <dbReference type="Pfam" id="PF08881"/>
    </source>
</evidence>
<feature type="domain" description="Cyanovirin-N" evidence="1">
    <location>
        <begin position="81"/>
        <end position="168"/>
    </location>
</feature>
<protein>
    <recommendedName>
        <fullName evidence="1">Cyanovirin-N domain-containing protein</fullName>
    </recommendedName>
</protein>
<evidence type="ECO:0000313" key="2">
    <source>
        <dbReference type="EMBL" id="KAK3369893.1"/>
    </source>
</evidence>
<evidence type="ECO:0000313" key="3">
    <source>
        <dbReference type="Proteomes" id="UP001285441"/>
    </source>
</evidence>
<dbReference type="Proteomes" id="UP001285441">
    <property type="component" value="Unassembled WGS sequence"/>
</dbReference>
<dbReference type="InterPro" id="IPR036673">
    <property type="entry name" value="Cyanovirin-N_sf"/>
</dbReference>
<reference evidence="2" key="1">
    <citation type="journal article" date="2023" name="Mol. Phylogenet. Evol.">
        <title>Genome-scale phylogeny and comparative genomics of the fungal order Sordariales.</title>
        <authorList>
            <person name="Hensen N."/>
            <person name="Bonometti L."/>
            <person name="Westerberg I."/>
            <person name="Brannstrom I.O."/>
            <person name="Guillou S."/>
            <person name="Cros-Aarteil S."/>
            <person name="Calhoun S."/>
            <person name="Haridas S."/>
            <person name="Kuo A."/>
            <person name="Mondo S."/>
            <person name="Pangilinan J."/>
            <person name="Riley R."/>
            <person name="LaButti K."/>
            <person name="Andreopoulos B."/>
            <person name="Lipzen A."/>
            <person name="Chen C."/>
            <person name="Yan M."/>
            <person name="Daum C."/>
            <person name="Ng V."/>
            <person name="Clum A."/>
            <person name="Steindorff A."/>
            <person name="Ohm R.A."/>
            <person name="Martin F."/>
            <person name="Silar P."/>
            <person name="Natvig D.O."/>
            <person name="Lalanne C."/>
            <person name="Gautier V."/>
            <person name="Ament-Velasquez S.L."/>
            <person name="Kruys A."/>
            <person name="Hutchinson M.I."/>
            <person name="Powell A.J."/>
            <person name="Barry K."/>
            <person name="Miller A.N."/>
            <person name="Grigoriev I.V."/>
            <person name="Debuchy R."/>
            <person name="Gladieux P."/>
            <person name="Hiltunen Thoren M."/>
            <person name="Johannesson H."/>
        </authorList>
    </citation>
    <scope>NUCLEOTIDE SEQUENCE</scope>
    <source>
        <strain evidence="2">CBS 232.78</strain>
    </source>
</reference>
<organism evidence="2 3">
    <name type="scientific">Podospora didyma</name>
    <dbReference type="NCBI Taxonomy" id="330526"/>
    <lineage>
        <taxon>Eukaryota</taxon>
        <taxon>Fungi</taxon>
        <taxon>Dikarya</taxon>
        <taxon>Ascomycota</taxon>
        <taxon>Pezizomycotina</taxon>
        <taxon>Sordariomycetes</taxon>
        <taxon>Sordariomycetidae</taxon>
        <taxon>Sordariales</taxon>
        <taxon>Podosporaceae</taxon>
        <taxon>Podospora</taxon>
    </lineage>
</organism>
<dbReference type="EMBL" id="JAULSW010000009">
    <property type="protein sequence ID" value="KAK3369893.1"/>
    <property type="molecule type" value="Genomic_DNA"/>
</dbReference>
<dbReference type="Pfam" id="PF08881">
    <property type="entry name" value="CVNH"/>
    <property type="match status" value="1"/>
</dbReference>